<comment type="similarity">
    <text evidence="1">Belongs to the cyclin family.</text>
</comment>
<dbReference type="InterPro" id="IPR013763">
    <property type="entry name" value="Cyclin-like_dom"/>
</dbReference>
<evidence type="ECO:0000259" key="3">
    <source>
        <dbReference type="SMART" id="SM00385"/>
    </source>
</evidence>
<dbReference type="PANTHER" id="PTHR10026">
    <property type="entry name" value="CYCLIN"/>
    <property type="match status" value="1"/>
</dbReference>
<keyword evidence="5" id="KW-1185">Reference proteome</keyword>
<evidence type="ECO:0000313" key="4">
    <source>
        <dbReference type="EMBL" id="GLB38383.1"/>
    </source>
</evidence>
<dbReference type="Pfam" id="PF00134">
    <property type="entry name" value="Cyclin_N"/>
    <property type="match status" value="1"/>
</dbReference>
<dbReference type="Proteomes" id="UP001063166">
    <property type="component" value="Unassembled WGS sequence"/>
</dbReference>
<dbReference type="GO" id="GO:0016538">
    <property type="term" value="F:cyclin-dependent protein serine/threonine kinase regulator activity"/>
    <property type="evidence" value="ECO:0007669"/>
    <property type="project" value="InterPro"/>
</dbReference>
<name>A0A9P3PM02_LYOSH</name>
<dbReference type="InterPro" id="IPR036915">
    <property type="entry name" value="Cyclin-like_sf"/>
</dbReference>
<dbReference type="CDD" id="cd20546">
    <property type="entry name" value="CYCLIN_SpCG1C_ScCTK2-like_rpt2"/>
    <property type="match status" value="1"/>
</dbReference>
<reference evidence="4" key="1">
    <citation type="submission" date="2022-07" db="EMBL/GenBank/DDBJ databases">
        <title>The genome of Lyophyllum shimeji provides insight into the initial evolution of ectomycorrhizal fungal genome.</title>
        <authorList>
            <person name="Kobayashi Y."/>
            <person name="Shibata T."/>
            <person name="Hirakawa H."/>
            <person name="Shigenobu S."/>
            <person name="Nishiyama T."/>
            <person name="Yamada A."/>
            <person name="Hasebe M."/>
            <person name="Kawaguchi M."/>
        </authorList>
    </citation>
    <scope>NUCLEOTIDE SEQUENCE</scope>
    <source>
        <strain evidence="4">AT787</strain>
    </source>
</reference>
<dbReference type="Gene3D" id="1.10.472.10">
    <property type="entry name" value="Cyclin-like"/>
    <property type="match status" value="2"/>
</dbReference>
<dbReference type="EMBL" id="BRPK01000005">
    <property type="protein sequence ID" value="GLB38383.1"/>
    <property type="molecule type" value="Genomic_DNA"/>
</dbReference>
<evidence type="ECO:0000256" key="1">
    <source>
        <dbReference type="RuleBase" id="RU000383"/>
    </source>
</evidence>
<dbReference type="SMART" id="SM00385">
    <property type="entry name" value="CYCLIN"/>
    <property type="match status" value="2"/>
</dbReference>
<dbReference type="OrthoDB" id="25002at2759"/>
<feature type="compositionally biased region" description="Low complexity" evidence="2">
    <location>
        <begin position="288"/>
        <end position="303"/>
    </location>
</feature>
<sequence>MESAHSRGHSPTQLPASLSKYHHPYFTPAEVKYLSEKQRGKFTETQEEKTRQSACGFLEALGARIGFPRKTTATAQNLYHRFHLFFPRKDFNYHDVSLAALYVSTKMHDTLKKPRELLAVSYAVRFPELAAKSKHPGGEVDLDTMDPQVVERDRQRLLAIERLILETICFNFTSRMPFQYVIKIGRALRATKKLTQLAWRLAVDCYRTLLPVQYPPHTIALGSIYVAALLSSFEKPLSPSNGEFRSSQELASCLGEHGDWEKKFQSQVEDLEVIAHTVIDLLIAATQNPSANTSPSTPSSPSPHLSTRHQYEKHGHAVPVPSPYNADQLIRLKIAMRETEHPPRPRQPLGNADPSALYGGDDVPLLGRNEGTVRFLFGPAGVVHSV</sequence>
<evidence type="ECO:0000256" key="2">
    <source>
        <dbReference type="SAM" id="MobiDB-lite"/>
    </source>
</evidence>
<feature type="region of interest" description="Disordered" evidence="2">
    <location>
        <begin position="339"/>
        <end position="362"/>
    </location>
</feature>
<feature type="domain" description="Cyclin-like" evidence="3">
    <location>
        <begin position="56"/>
        <end position="166"/>
    </location>
</feature>
<comment type="caution">
    <text evidence="4">The sequence shown here is derived from an EMBL/GenBank/DDBJ whole genome shotgun (WGS) entry which is preliminary data.</text>
</comment>
<evidence type="ECO:0000313" key="5">
    <source>
        <dbReference type="Proteomes" id="UP001063166"/>
    </source>
</evidence>
<dbReference type="InterPro" id="IPR006671">
    <property type="entry name" value="Cyclin_N"/>
</dbReference>
<proteinExistence type="inferred from homology"/>
<feature type="domain" description="Cyclin-like" evidence="3">
    <location>
        <begin position="179"/>
        <end position="266"/>
    </location>
</feature>
<feature type="region of interest" description="Disordered" evidence="2">
    <location>
        <begin position="288"/>
        <end position="323"/>
    </location>
</feature>
<dbReference type="GO" id="GO:0006357">
    <property type="term" value="P:regulation of transcription by RNA polymerase II"/>
    <property type="evidence" value="ECO:0007669"/>
    <property type="project" value="InterPro"/>
</dbReference>
<gene>
    <name evidence="4" type="primary">CTK2</name>
    <name evidence="4" type="ORF">LshimejAT787_0502480</name>
</gene>
<accession>A0A9P3PM02</accession>
<dbReference type="SUPFAM" id="SSF47954">
    <property type="entry name" value="Cyclin-like"/>
    <property type="match status" value="2"/>
</dbReference>
<dbReference type="InterPro" id="IPR043198">
    <property type="entry name" value="Cyclin/Ssn8"/>
</dbReference>
<organism evidence="4 5">
    <name type="scientific">Lyophyllum shimeji</name>
    <name type="common">Hon-shimeji</name>
    <name type="synonym">Tricholoma shimeji</name>
    <dbReference type="NCBI Taxonomy" id="47721"/>
    <lineage>
        <taxon>Eukaryota</taxon>
        <taxon>Fungi</taxon>
        <taxon>Dikarya</taxon>
        <taxon>Basidiomycota</taxon>
        <taxon>Agaricomycotina</taxon>
        <taxon>Agaricomycetes</taxon>
        <taxon>Agaricomycetidae</taxon>
        <taxon>Agaricales</taxon>
        <taxon>Tricholomatineae</taxon>
        <taxon>Lyophyllaceae</taxon>
        <taxon>Lyophyllum</taxon>
    </lineage>
</organism>
<keyword evidence="1" id="KW-0195">Cyclin</keyword>
<dbReference type="AlphaFoldDB" id="A0A9P3PM02"/>
<protein>
    <submittedName>
        <fullName evidence="4">Cyclin family protein</fullName>
    </submittedName>
</protein>